<evidence type="ECO:0000256" key="5">
    <source>
        <dbReference type="ARBA" id="ARBA00023015"/>
    </source>
</evidence>
<dbReference type="Pfam" id="PF00096">
    <property type="entry name" value="zf-C2H2"/>
    <property type="match status" value="2"/>
</dbReference>
<feature type="domain" description="C2H2-type" evidence="9">
    <location>
        <begin position="361"/>
        <end position="388"/>
    </location>
</feature>
<accession>A0A7J7JXK3</accession>
<dbReference type="GO" id="GO:0000978">
    <property type="term" value="F:RNA polymerase II cis-regulatory region sequence-specific DNA binding"/>
    <property type="evidence" value="ECO:0007669"/>
    <property type="project" value="TreeGrafter"/>
</dbReference>
<evidence type="ECO:0000313" key="10">
    <source>
        <dbReference type="EMBL" id="KAF6030673.1"/>
    </source>
</evidence>
<dbReference type="GO" id="GO:0008270">
    <property type="term" value="F:zinc ion binding"/>
    <property type="evidence" value="ECO:0007669"/>
    <property type="project" value="UniProtKB-KW"/>
</dbReference>
<dbReference type="GO" id="GO:0000981">
    <property type="term" value="F:DNA-binding transcription factor activity, RNA polymerase II-specific"/>
    <property type="evidence" value="ECO:0007669"/>
    <property type="project" value="TreeGrafter"/>
</dbReference>
<reference evidence="10" key="1">
    <citation type="submission" date="2020-06" db="EMBL/GenBank/DDBJ databases">
        <title>Draft genome of Bugula neritina, a colonial animal packing powerful symbionts and potential medicines.</title>
        <authorList>
            <person name="Rayko M."/>
        </authorList>
    </citation>
    <scope>NUCLEOTIDE SEQUENCE [LARGE SCALE GENOMIC DNA]</scope>
    <source>
        <strain evidence="10">Kwan_BN1</strain>
    </source>
</reference>
<dbReference type="PROSITE" id="PS00028">
    <property type="entry name" value="ZINC_FINGER_C2H2_1"/>
    <property type="match status" value="3"/>
</dbReference>
<dbReference type="SMART" id="SM00355">
    <property type="entry name" value="ZnF_C2H2"/>
    <property type="match status" value="3"/>
</dbReference>
<evidence type="ECO:0000256" key="4">
    <source>
        <dbReference type="ARBA" id="ARBA00022833"/>
    </source>
</evidence>
<dbReference type="Proteomes" id="UP000593567">
    <property type="component" value="Unassembled WGS sequence"/>
</dbReference>
<evidence type="ECO:0000256" key="3">
    <source>
        <dbReference type="ARBA" id="ARBA00022771"/>
    </source>
</evidence>
<dbReference type="PROSITE" id="PS50157">
    <property type="entry name" value="ZINC_FINGER_C2H2_2"/>
    <property type="match status" value="3"/>
</dbReference>
<evidence type="ECO:0000256" key="1">
    <source>
        <dbReference type="ARBA" id="ARBA00022723"/>
    </source>
</evidence>
<dbReference type="Gene3D" id="3.30.160.60">
    <property type="entry name" value="Classic Zinc Finger"/>
    <property type="match status" value="2"/>
</dbReference>
<keyword evidence="5" id="KW-0805">Transcription regulation</keyword>
<evidence type="ECO:0000256" key="2">
    <source>
        <dbReference type="ARBA" id="ARBA00022737"/>
    </source>
</evidence>
<evidence type="ECO:0000313" key="11">
    <source>
        <dbReference type="Proteomes" id="UP000593567"/>
    </source>
</evidence>
<keyword evidence="1" id="KW-0479">Metal-binding</keyword>
<evidence type="ECO:0000259" key="9">
    <source>
        <dbReference type="PROSITE" id="PS50157"/>
    </source>
</evidence>
<gene>
    <name evidence="10" type="ORF">EB796_011021</name>
</gene>
<dbReference type="EMBL" id="VXIV02001681">
    <property type="protein sequence ID" value="KAF6030673.1"/>
    <property type="molecule type" value="Genomic_DNA"/>
</dbReference>
<dbReference type="InterPro" id="IPR013087">
    <property type="entry name" value="Znf_C2H2_type"/>
</dbReference>
<feature type="domain" description="C2H2-type" evidence="9">
    <location>
        <begin position="331"/>
        <end position="360"/>
    </location>
</feature>
<feature type="compositionally biased region" description="Polar residues" evidence="8">
    <location>
        <begin position="250"/>
        <end position="260"/>
    </location>
</feature>
<dbReference type="FunFam" id="3.30.160.60:FF:000032">
    <property type="entry name" value="Krueppel-like factor 4"/>
    <property type="match status" value="1"/>
</dbReference>
<evidence type="ECO:0000256" key="6">
    <source>
        <dbReference type="ARBA" id="ARBA00023163"/>
    </source>
</evidence>
<dbReference type="InterPro" id="IPR036236">
    <property type="entry name" value="Znf_C2H2_sf"/>
</dbReference>
<keyword evidence="2" id="KW-0677">Repeat</keyword>
<feature type="compositionally biased region" description="Basic and acidic residues" evidence="8">
    <location>
        <begin position="382"/>
        <end position="393"/>
    </location>
</feature>
<dbReference type="PANTHER" id="PTHR23235">
    <property type="entry name" value="KRUEPPEL-LIKE TRANSCRIPTION FACTOR"/>
    <property type="match status" value="1"/>
</dbReference>
<keyword evidence="6" id="KW-0804">Transcription</keyword>
<proteinExistence type="predicted"/>
<protein>
    <recommendedName>
        <fullName evidence="9">C2H2-type domain-containing protein</fullName>
    </recommendedName>
</protein>
<dbReference type="PANTHER" id="PTHR23235:SF120">
    <property type="entry name" value="KRUPPEL-LIKE FACTOR 15"/>
    <property type="match status" value="1"/>
</dbReference>
<name>A0A7J7JXK3_BUGNE</name>
<organism evidence="10 11">
    <name type="scientific">Bugula neritina</name>
    <name type="common">Brown bryozoan</name>
    <name type="synonym">Sertularia neritina</name>
    <dbReference type="NCBI Taxonomy" id="10212"/>
    <lineage>
        <taxon>Eukaryota</taxon>
        <taxon>Metazoa</taxon>
        <taxon>Spiralia</taxon>
        <taxon>Lophotrochozoa</taxon>
        <taxon>Bryozoa</taxon>
        <taxon>Gymnolaemata</taxon>
        <taxon>Cheilostomatida</taxon>
        <taxon>Flustrina</taxon>
        <taxon>Buguloidea</taxon>
        <taxon>Bugulidae</taxon>
        <taxon>Bugula</taxon>
    </lineage>
</organism>
<keyword evidence="11" id="KW-1185">Reference proteome</keyword>
<feature type="region of interest" description="Disordered" evidence="8">
    <location>
        <begin position="380"/>
        <end position="427"/>
    </location>
</feature>
<keyword evidence="4" id="KW-0862">Zinc</keyword>
<dbReference type="SUPFAM" id="SSF57667">
    <property type="entry name" value="beta-beta-alpha zinc fingers"/>
    <property type="match status" value="2"/>
</dbReference>
<feature type="region of interest" description="Disordered" evidence="8">
    <location>
        <begin position="250"/>
        <end position="273"/>
    </location>
</feature>
<sequence>MQLQFHLLEFGTVYQIHLLSDIIEEPEVSNSYLTQKTIAKFNKATPEQRLPSTLLKQVAKMMFSPLTSERITSPTELTEESCEQELPSRIYPGSLDRYATSDVASSYLLPQNSTPNSTNLFPYRLPQTSQGIENNVWHYQSSAGSSDMISWVDASSNAMTPWQPEPVQFQHSLSTQYNKSSDRDYTQLRNNQSSSLSSLLSTTGIPSLISSTSISPLLQPNSTLMPTNIIAPLPHQPSVSEFKNIVTSSTSIAPSTRSNYTTPTPRGRRQTGKSACECPRCQKIDSLGPNAAHFKAKGPHDCHVPGCGKSYAKTSHLKAHLRWHTRPERLHICQKNSCGKHFGTAEELQRHAQSHLESQRLSCKYCSRSFQKNDSLAKHLRQHEADNQKDSIDSKNMSSTNPKSEKEASNDNTDRSEMPMKTKQEAV</sequence>
<evidence type="ECO:0000256" key="7">
    <source>
        <dbReference type="PROSITE-ProRule" id="PRU00042"/>
    </source>
</evidence>
<comment type="caution">
    <text evidence="10">The sequence shown here is derived from an EMBL/GenBank/DDBJ whole genome shotgun (WGS) entry which is preliminary data.</text>
</comment>
<keyword evidence="3 7" id="KW-0863">Zinc-finger</keyword>
<feature type="compositionally biased region" description="Basic and acidic residues" evidence="8">
    <location>
        <begin position="403"/>
        <end position="427"/>
    </location>
</feature>
<evidence type="ECO:0000256" key="8">
    <source>
        <dbReference type="SAM" id="MobiDB-lite"/>
    </source>
</evidence>
<feature type="domain" description="C2H2-type" evidence="9">
    <location>
        <begin position="300"/>
        <end position="329"/>
    </location>
</feature>
<dbReference type="AlphaFoldDB" id="A0A7J7JXK3"/>
<dbReference type="OrthoDB" id="6365676at2759"/>